<organism evidence="1 2">
    <name type="scientific">Melipona bicolor</name>
    <dbReference type="NCBI Taxonomy" id="60889"/>
    <lineage>
        <taxon>Eukaryota</taxon>
        <taxon>Metazoa</taxon>
        <taxon>Ecdysozoa</taxon>
        <taxon>Arthropoda</taxon>
        <taxon>Hexapoda</taxon>
        <taxon>Insecta</taxon>
        <taxon>Pterygota</taxon>
        <taxon>Neoptera</taxon>
        <taxon>Endopterygota</taxon>
        <taxon>Hymenoptera</taxon>
        <taxon>Apocrita</taxon>
        <taxon>Aculeata</taxon>
        <taxon>Apoidea</taxon>
        <taxon>Anthophila</taxon>
        <taxon>Apidae</taxon>
        <taxon>Melipona</taxon>
    </lineage>
</organism>
<dbReference type="Proteomes" id="UP001177670">
    <property type="component" value="Unassembled WGS sequence"/>
</dbReference>
<dbReference type="AlphaFoldDB" id="A0AA40KVR8"/>
<dbReference type="EMBL" id="JAHYIQ010000002">
    <property type="protein sequence ID" value="KAK1134760.1"/>
    <property type="molecule type" value="Genomic_DNA"/>
</dbReference>
<evidence type="ECO:0000313" key="2">
    <source>
        <dbReference type="Proteomes" id="UP001177670"/>
    </source>
</evidence>
<comment type="caution">
    <text evidence="1">The sequence shown here is derived from an EMBL/GenBank/DDBJ whole genome shotgun (WGS) entry which is preliminary data.</text>
</comment>
<protein>
    <submittedName>
        <fullName evidence="1">Uncharacterized protein</fullName>
    </submittedName>
</protein>
<gene>
    <name evidence="1" type="ORF">K0M31_007534</name>
</gene>
<evidence type="ECO:0000313" key="1">
    <source>
        <dbReference type="EMBL" id="KAK1134760.1"/>
    </source>
</evidence>
<reference evidence="1" key="1">
    <citation type="submission" date="2021-10" db="EMBL/GenBank/DDBJ databases">
        <title>Melipona bicolor Genome sequencing and assembly.</title>
        <authorList>
            <person name="Araujo N.S."/>
            <person name="Arias M.C."/>
        </authorList>
    </citation>
    <scope>NUCLEOTIDE SEQUENCE</scope>
    <source>
        <strain evidence="1">USP_2M_L1-L4_2017</strain>
        <tissue evidence="1">Whole body</tissue>
    </source>
</reference>
<accession>A0AA40KVR8</accession>
<name>A0AA40KVR8_9HYME</name>
<sequence length="82" mass="9063">MDAIEIVSRRYERFVHAGGIDFNINGGATQLLSNEVEDVRCSDLPDPANYSSSTPLIGTIESFSGVLKPLRMLNFILVQFIC</sequence>
<keyword evidence="2" id="KW-1185">Reference proteome</keyword>
<proteinExistence type="predicted"/>